<dbReference type="SUPFAM" id="SSF48498">
    <property type="entry name" value="Tetracyclin repressor-like, C-terminal domain"/>
    <property type="match status" value="1"/>
</dbReference>
<evidence type="ECO:0000256" key="2">
    <source>
        <dbReference type="ARBA" id="ARBA00023125"/>
    </source>
</evidence>
<dbReference type="PROSITE" id="PS01081">
    <property type="entry name" value="HTH_TETR_1"/>
    <property type="match status" value="1"/>
</dbReference>
<dbReference type="Gene3D" id="1.10.357.10">
    <property type="entry name" value="Tetracycline Repressor, domain 2"/>
    <property type="match status" value="1"/>
</dbReference>
<dbReference type="GO" id="GO:0003677">
    <property type="term" value="F:DNA binding"/>
    <property type="evidence" value="ECO:0007669"/>
    <property type="project" value="UniProtKB-UniRule"/>
</dbReference>
<dbReference type="Pfam" id="PF16925">
    <property type="entry name" value="TetR_C_13"/>
    <property type="match status" value="1"/>
</dbReference>
<evidence type="ECO:0000256" key="4">
    <source>
        <dbReference type="PROSITE-ProRule" id="PRU00335"/>
    </source>
</evidence>
<dbReference type="InterPro" id="IPR009057">
    <property type="entry name" value="Homeodomain-like_sf"/>
</dbReference>
<evidence type="ECO:0000256" key="3">
    <source>
        <dbReference type="ARBA" id="ARBA00023163"/>
    </source>
</evidence>
<dbReference type="PRINTS" id="PR00455">
    <property type="entry name" value="HTHTETR"/>
</dbReference>
<keyword evidence="2 4" id="KW-0238">DNA-binding</keyword>
<dbReference type="PANTHER" id="PTHR47506">
    <property type="entry name" value="TRANSCRIPTIONAL REGULATORY PROTEIN"/>
    <property type="match status" value="1"/>
</dbReference>
<name>A0A8J7TLA5_9BACT</name>
<dbReference type="EMBL" id="JAFLCK010000005">
    <property type="protein sequence ID" value="MBN8659751.1"/>
    <property type="molecule type" value="Genomic_DNA"/>
</dbReference>
<feature type="domain" description="HTH tetR-type" evidence="5">
    <location>
        <begin position="6"/>
        <end position="66"/>
    </location>
</feature>
<keyword evidence="3" id="KW-0804">Transcription</keyword>
<feature type="DNA-binding region" description="H-T-H motif" evidence="4">
    <location>
        <begin position="29"/>
        <end position="48"/>
    </location>
</feature>
<proteinExistence type="predicted"/>
<dbReference type="Proteomes" id="UP000664277">
    <property type="component" value="Unassembled WGS sequence"/>
</dbReference>
<sequence length="195" mass="21802">MARPREFDIEEALEAAISTFWEQGYEATSMDDLLNAMGLTKGSLYKAFGDKHNLFLLSLQDYLDHLFEKMKEAVDSDSDPVQSLNALMSLVEELCCKQTTPRGCFAVNTVVELSQRDGKSGEILKKHLIRVEKLLAKLINNGQESGDFRVDMSAEHLAESLFVYIFGMLAQSRGITNQARARRLSTFALAMLQAA</sequence>
<dbReference type="InterPro" id="IPR001647">
    <property type="entry name" value="HTH_TetR"/>
</dbReference>
<comment type="caution">
    <text evidence="6">The sequence shown here is derived from an EMBL/GenBank/DDBJ whole genome shotgun (WGS) entry which is preliminary data.</text>
</comment>
<dbReference type="Gene3D" id="1.10.10.60">
    <property type="entry name" value="Homeodomain-like"/>
    <property type="match status" value="1"/>
</dbReference>
<dbReference type="Pfam" id="PF00440">
    <property type="entry name" value="TetR_N"/>
    <property type="match status" value="1"/>
</dbReference>
<dbReference type="InterPro" id="IPR036271">
    <property type="entry name" value="Tet_transcr_reg_TetR-rel_C_sf"/>
</dbReference>
<accession>A0A8J7TLA5</accession>
<reference evidence="6" key="1">
    <citation type="submission" date="2021-02" db="EMBL/GenBank/DDBJ databases">
        <title>Genome-Resolved Metagenomics of a Microbial Community Performing Photosynthetic Biological Nutrient Removal.</title>
        <authorList>
            <person name="Mcdaniel E.A."/>
        </authorList>
    </citation>
    <scope>NUCLEOTIDE SEQUENCE</scope>
    <source>
        <strain evidence="6">UWPOB_OBS1</strain>
    </source>
</reference>
<dbReference type="AlphaFoldDB" id="A0A8J7TLA5"/>
<organism evidence="6 7">
    <name type="scientific">Candidatus Obscuribacter phosphatis</name>
    <dbReference type="NCBI Taxonomy" id="1906157"/>
    <lineage>
        <taxon>Bacteria</taxon>
        <taxon>Bacillati</taxon>
        <taxon>Candidatus Melainabacteria</taxon>
        <taxon>Candidatus Obscuribacterales</taxon>
        <taxon>Candidatus Obscuribacteraceae</taxon>
        <taxon>Candidatus Obscuribacter</taxon>
    </lineage>
</organism>
<evidence type="ECO:0000256" key="1">
    <source>
        <dbReference type="ARBA" id="ARBA00023015"/>
    </source>
</evidence>
<dbReference type="PROSITE" id="PS50977">
    <property type="entry name" value="HTH_TETR_2"/>
    <property type="match status" value="1"/>
</dbReference>
<evidence type="ECO:0000259" key="5">
    <source>
        <dbReference type="PROSITE" id="PS50977"/>
    </source>
</evidence>
<dbReference type="InterPro" id="IPR011075">
    <property type="entry name" value="TetR_C"/>
</dbReference>
<keyword evidence="1" id="KW-0805">Transcription regulation</keyword>
<dbReference type="InterPro" id="IPR023772">
    <property type="entry name" value="DNA-bd_HTH_TetR-type_CS"/>
</dbReference>
<protein>
    <submittedName>
        <fullName evidence="6">TetR/AcrR family transcriptional regulator</fullName>
    </submittedName>
</protein>
<dbReference type="PANTHER" id="PTHR47506:SF10">
    <property type="entry name" value="TRANSCRIPTIONAL REGULATORY PROTEIN"/>
    <property type="match status" value="1"/>
</dbReference>
<evidence type="ECO:0000313" key="7">
    <source>
        <dbReference type="Proteomes" id="UP000664277"/>
    </source>
</evidence>
<dbReference type="SUPFAM" id="SSF46689">
    <property type="entry name" value="Homeodomain-like"/>
    <property type="match status" value="1"/>
</dbReference>
<evidence type="ECO:0000313" key="6">
    <source>
        <dbReference type="EMBL" id="MBN8659751.1"/>
    </source>
</evidence>
<gene>
    <name evidence="6" type="ORF">J0M35_05275</name>
</gene>